<protein>
    <submittedName>
        <fullName evidence="8">Dynamin family protein</fullName>
    </submittedName>
</protein>
<evidence type="ECO:0000313" key="8">
    <source>
        <dbReference type="EMBL" id="UOE37762.1"/>
    </source>
</evidence>
<name>A0ABY4BF28_9FLAO</name>
<dbReference type="Pfam" id="PF00350">
    <property type="entry name" value="Dynamin_N"/>
    <property type="match status" value="1"/>
</dbReference>
<keyword evidence="6" id="KW-0175">Coiled coil</keyword>
<keyword evidence="5" id="KW-0472">Membrane</keyword>
<dbReference type="Proteomes" id="UP000831068">
    <property type="component" value="Chromosome"/>
</dbReference>
<evidence type="ECO:0000256" key="2">
    <source>
        <dbReference type="ARBA" id="ARBA00022741"/>
    </source>
</evidence>
<evidence type="ECO:0000256" key="1">
    <source>
        <dbReference type="ARBA" id="ARBA00004370"/>
    </source>
</evidence>
<evidence type="ECO:0000259" key="7">
    <source>
        <dbReference type="Pfam" id="PF00350"/>
    </source>
</evidence>
<keyword evidence="9" id="KW-1185">Reference proteome</keyword>
<accession>A0ABY4BF28</accession>
<keyword evidence="2" id="KW-0547">Nucleotide-binding</keyword>
<sequence length="748" mass="88229">MKVIIDYDTVMFEFKIECNDSTIQNSLKQTIKDNQGKRITDWVKEFIKKVKEETNNDPFAMKIIGCDLYEEQYIKELFNEINIEFEKTVDDKDIQDKYKAIDNFLEYAEKSKEDIVKNALRPNIENIKTHRSTIIEIPVIATMSSGKSTLLNALIGKDYLPEDTGATTATTCDIIVNNHLHNFIGKAIFDGKEEKNTNGNISEFLKDWNLKANENINDKNDEKKYPDLKLQIEGFIPNLNTSNFNLHFIDTPGPNSSQHSHHKEKTFSYLKDNQNLPIVLYVLDPEKMDSKDDDFTLDEISKVFKNNNKSIDRIIFVYNKIDREDIEEKSIKEILNKVESFLERKGIKNAKIFPISAQYAKFAQIENNLTNKKKSDLRNYRDNFIHNIDDNYKGYQLLEYAPLTNSQREQLRKTITNGELDSELVYSGLAALKLYLEDYIINHHKKTQYKELKTIANKVYKQIETSIQLEEERLEEITEGQKKEKEENQKKDIAILDKKKKEAIEDINKIKVDKNFIEQKSREFTMSFNDIKNKTFQREELSKNEAIKLIEETNEVIKNMQISIKTDLISEMNNQLHKYLENIKKITKDKFSLDANNIEINAFNAEMENSVNAININQLHKYQEEKVETITREIESKWWIKRKLNWKVTEEHKVSKTIIKIVDLYRDTLEPYSKTFTITLEDYKQNFIEKFCNIHDSFINRIETEFENTKNNIFEKYTSSMSEDKIHKVMKLKELKKLTIDIKNFRRN</sequence>
<dbReference type="PANTHER" id="PTHR10465">
    <property type="entry name" value="TRANSMEMBRANE GTPASE FZO1"/>
    <property type="match status" value="1"/>
</dbReference>
<proteinExistence type="predicted"/>
<evidence type="ECO:0000256" key="6">
    <source>
        <dbReference type="SAM" id="Coils"/>
    </source>
</evidence>
<dbReference type="InterPro" id="IPR027094">
    <property type="entry name" value="Mitofusin_fam"/>
</dbReference>
<dbReference type="PANTHER" id="PTHR10465:SF0">
    <property type="entry name" value="SARCALUMENIN"/>
    <property type="match status" value="1"/>
</dbReference>
<dbReference type="InterPro" id="IPR045063">
    <property type="entry name" value="Dynamin_N"/>
</dbReference>
<evidence type="ECO:0000313" key="9">
    <source>
        <dbReference type="Proteomes" id="UP000831068"/>
    </source>
</evidence>
<gene>
    <name evidence="8" type="ORF">MTP08_11955</name>
</gene>
<comment type="subcellular location">
    <subcellularLocation>
        <location evidence="1">Membrane</location>
    </subcellularLocation>
</comment>
<feature type="coiled-coil region" evidence="6">
    <location>
        <begin position="460"/>
        <end position="520"/>
    </location>
</feature>
<feature type="domain" description="Dynamin N-terminal" evidence="7">
    <location>
        <begin position="139"/>
        <end position="320"/>
    </location>
</feature>
<dbReference type="InterPro" id="IPR027417">
    <property type="entry name" value="P-loop_NTPase"/>
</dbReference>
<evidence type="ECO:0000256" key="5">
    <source>
        <dbReference type="ARBA" id="ARBA00023136"/>
    </source>
</evidence>
<evidence type="ECO:0000256" key="3">
    <source>
        <dbReference type="ARBA" id="ARBA00022801"/>
    </source>
</evidence>
<evidence type="ECO:0000256" key="4">
    <source>
        <dbReference type="ARBA" id="ARBA00023134"/>
    </source>
</evidence>
<dbReference type="SUPFAM" id="SSF52540">
    <property type="entry name" value="P-loop containing nucleoside triphosphate hydrolases"/>
    <property type="match status" value="1"/>
</dbReference>
<keyword evidence="4" id="KW-0342">GTP-binding</keyword>
<dbReference type="EMBL" id="CP094529">
    <property type="protein sequence ID" value="UOE37762.1"/>
    <property type="molecule type" value="Genomic_DNA"/>
</dbReference>
<dbReference type="RefSeq" id="WP_243576148.1">
    <property type="nucleotide sequence ID" value="NZ_CP094529.1"/>
</dbReference>
<keyword evidence="3" id="KW-0378">Hydrolase</keyword>
<organism evidence="8 9">
    <name type="scientific">Chryseobacterium oryzae</name>
    <dbReference type="NCBI Taxonomy" id="2929799"/>
    <lineage>
        <taxon>Bacteria</taxon>
        <taxon>Pseudomonadati</taxon>
        <taxon>Bacteroidota</taxon>
        <taxon>Flavobacteriia</taxon>
        <taxon>Flavobacteriales</taxon>
        <taxon>Weeksellaceae</taxon>
        <taxon>Chryseobacterium group</taxon>
        <taxon>Chryseobacterium</taxon>
    </lineage>
</organism>
<dbReference type="Gene3D" id="3.40.50.300">
    <property type="entry name" value="P-loop containing nucleotide triphosphate hydrolases"/>
    <property type="match status" value="1"/>
</dbReference>
<reference evidence="8 9" key="1">
    <citation type="submission" date="2022-03" db="EMBL/GenBank/DDBJ databases">
        <title>Chryseobacterium sp. isolated from the Andong Sikhe.</title>
        <authorList>
            <person name="Won M."/>
            <person name="Kim S.-J."/>
            <person name="Kwon S.-W."/>
        </authorList>
    </citation>
    <scope>NUCLEOTIDE SEQUENCE [LARGE SCALE GENOMIC DNA]</scope>
    <source>
        <strain evidence="8 9">ADR-1</strain>
    </source>
</reference>